<evidence type="ECO:0000256" key="1">
    <source>
        <dbReference type="ARBA" id="ARBA00007989"/>
    </source>
</evidence>
<name>A0A067MXR1_BOTB1</name>
<dbReference type="Proteomes" id="UP000027195">
    <property type="component" value="Unassembled WGS sequence"/>
</dbReference>
<comment type="similarity">
    <text evidence="1">Belongs to the BTG family.</text>
</comment>
<reference evidence="4" key="1">
    <citation type="journal article" date="2014" name="Proc. Natl. Acad. Sci. U.S.A.">
        <title>Extensive sampling of basidiomycete genomes demonstrates inadequacy of the white-rot/brown-rot paradigm for wood decay fungi.</title>
        <authorList>
            <person name="Riley R."/>
            <person name="Salamov A.A."/>
            <person name="Brown D.W."/>
            <person name="Nagy L.G."/>
            <person name="Floudas D."/>
            <person name="Held B.W."/>
            <person name="Levasseur A."/>
            <person name="Lombard V."/>
            <person name="Morin E."/>
            <person name="Otillar R."/>
            <person name="Lindquist E.A."/>
            <person name="Sun H."/>
            <person name="LaButti K.M."/>
            <person name="Schmutz J."/>
            <person name="Jabbour D."/>
            <person name="Luo H."/>
            <person name="Baker S.E."/>
            <person name="Pisabarro A.G."/>
            <person name="Walton J.D."/>
            <person name="Blanchette R.A."/>
            <person name="Henrissat B."/>
            <person name="Martin F."/>
            <person name="Cullen D."/>
            <person name="Hibbett D.S."/>
            <person name="Grigoriev I.V."/>
        </authorList>
    </citation>
    <scope>NUCLEOTIDE SEQUENCE [LARGE SCALE GENOMIC DNA]</scope>
    <source>
        <strain evidence="4">FD-172 SS1</strain>
    </source>
</reference>
<feature type="domain" description="Anti-proliferative protein" evidence="2">
    <location>
        <begin position="9"/>
        <end position="118"/>
    </location>
</feature>
<protein>
    <recommendedName>
        <fullName evidence="2">Anti-proliferative protein domain-containing protein</fullName>
    </recommendedName>
</protein>
<gene>
    <name evidence="3" type="ORF">BOTBODRAFT_310989</name>
</gene>
<dbReference type="STRING" id="930990.A0A067MXR1"/>
<keyword evidence="4" id="KW-1185">Reference proteome</keyword>
<dbReference type="HOGENOM" id="CLU_047588_0_0_1"/>
<dbReference type="SUPFAM" id="SSF160696">
    <property type="entry name" value="BTG domain-like"/>
    <property type="match status" value="1"/>
</dbReference>
<accession>A0A067MXR1</accession>
<dbReference type="Gene3D" id="3.90.640.90">
    <property type="entry name" value="Anti-proliferative protein, N-terminal domain"/>
    <property type="match status" value="1"/>
</dbReference>
<evidence type="ECO:0000259" key="2">
    <source>
        <dbReference type="Pfam" id="PF07742"/>
    </source>
</evidence>
<proteinExistence type="inferred from homology"/>
<dbReference type="EMBL" id="KL198017">
    <property type="protein sequence ID" value="KDQ20553.1"/>
    <property type="molecule type" value="Genomic_DNA"/>
</dbReference>
<dbReference type="OrthoDB" id="3243467at2759"/>
<sequence length="323" mass="35175">MDASLHAAISATLSYLVNPLVPHYPAHSVDALHLALMSSLYVHLHHSWDNACPTRGSLERVLLLTPRDLPPAPLQGPSRRAGIRWFDWILLLSKGEDVEICIDPGCVKVRQGASKAEKIVWEDESAIHTEGVGKRMPWDVRSPVLQKDEKTPRPDWCSSFPSNPSVVGALSRATSEVSRSPLSELLEIDDDFDFDKDFVPFCPRPTSVVSNTLHARTASESTSSSLYSDLSEGLSALSLVSSRTSASSVLASPCMTPATSENGDDLSELDIELLDAEEAEVYYIDSSRKTAVEYECGKVGVLGGAVMLGVPRADVIKNFKIQK</sequence>
<dbReference type="InterPro" id="IPR002087">
    <property type="entry name" value="Anti_prolifrtn"/>
</dbReference>
<dbReference type="AlphaFoldDB" id="A0A067MXR1"/>
<dbReference type="InParanoid" id="A0A067MXR1"/>
<dbReference type="InterPro" id="IPR036054">
    <property type="entry name" value="BTG-like_sf"/>
</dbReference>
<organism evidence="3 4">
    <name type="scientific">Botryobasidium botryosum (strain FD-172 SS1)</name>
    <dbReference type="NCBI Taxonomy" id="930990"/>
    <lineage>
        <taxon>Eukaryota</taxon>
        <taxon>Fungi</taxon>
        <taxon>Dikarya</taxon>
        <taxon>Basidiomycota</taxon>
        <taxon>Agaricomycotina</taxon>
        <taxon>Agaricomycetes</taxon>
        <taxon>Cantharellales</taxon>
        <taxon>Botryobasidiaceae</taxon>
        <taxon>Botryobasidium</taxon>
    </lineage>
</organism>
<evidence type="ECO:0000313" key="3">
    <source>
        <dbReference type="EMBL" id="KDQ20553.1"/>
    </source>
</evidence>
<evidence type="ECO:0000313" key="4">
    <source>
        <dbReference type="Proteomes" id="UP000027195"/>
    </source>
</evidence>
<dbReference type="Pfam" id="PF07742">
    <property type="entry name" value="BTG"/>
    <property type="match status" value="1"/>
</dbReference>